<dbReference type="RefSeq" id="XP_006662461.1">
    <property type="nucleotide sequence ID" value="XM_006662398.3"/>
</dbReference>
<dbReference type="OrthoDB" id="552194at2759"/>
<evidence type="ECO:0000256" key="5">
    <source>
        <dbReference type="ARBA" id="ARBA00023204"/>
    </source>
</evidence>
<evidence type="ECO:0000256" key="6">
    <source>
        <dbReference type="ARBA" id="ARBA00023242"/>
    </source>
</evidence>
<proteinExistence type="inferred from homology"/>
<dbReference type="Gene3D" id="3.40.50.10190">
    <property type="entry name" value="BRCT domain"/>
    <property type="match status" value="1"/>
</dbReference>
<evidence type="ECO:0000256" key="3">
    <source>
        <dbReference type="ARBA" id="ARBA00022454"/>
    </source>
</evidence>
<dbReference type="OMA" id="RDETCHV"/>
<dbReference type="GO" id="GO:0003684">
    <property type="term" value="F:damaged DNA binding"/>
    <property type="evidence" value="ECO:0007669"/>
    <property type="project" value="TreeGrafter"/>
</dbReference>
<evidence type="ECO:0000256" key="9">
    <source>
        <dbReference type="ARBA" id="ARBA00064981"/>
    </source>
</evidence>
<evidence type="ECO:0000256" key="11">
    <source>
        <dbReference type="ARBA" id="ARBA00082716"/>
    </source>
</evidence>
<dbReference type="SUPFAM" id="SSF52113">
    <property type="entry name" value="BRCT domain"/>
    <property type="match status" value="1"/>
</dbReference>
<dbReference type="InterPro" id="IPR040227">
    <property type="entry name" value="Nibrin-rel"/>
</dbReference>
<dbReference type="eggNOG" id="ENOG502QQ7Y">
    <property type="taxonomic scope" value="Eukaryota"/>
</dbReference>
<sequence>MVWALTPVDTVRGAQKCYIFAAGTYKVGRKDCDVIVQTDTSISRVHAEIAVEKMVAWDPHSGAPASPSYVRVIDRSKYGTFVNKVQGTQGSRLHKDEDAMLADGETVTFGTGNATFRLSFVPIVVFFHGRKSGRISPSLQAVITSIGAYATRKWSDECTHVLVDDSCSLTPELLDAVLAKKHIVLGDWFKVMAERNIHTEMPSCTQYIPKLTLDGMEIKMVEIKLIENCLAGYTFILGPSEKYKFGDKLHALLEYTGAKYLRTDEFCANSQDSEAVENDKEILLVPAKSPLEFSKMRPLFPLSKITDVKLFAAILSGRLEAASIEPPAYIVASSNSTDETIVMDSDVEIDSATSDAIITASKSQHHVEHISDDKKEVTVISEEDAVNLMETNASIDLHNDLEKDVIAKPMGEDAKIIDKTTMHGVKVEDKDVCVITKVPKDETLDSRDETCHVIYSHDLVVKSILQSAHVESIETGGVNFKRFRKRGTVSGNSFRDLIPYSREPYRESDYNRGTVTDFMREEKKRRQMEAIAEDLFNNAKPKKKTAAGSSIHTILTGRR</sequence>
<name>J3N3K4_ORYBR</name>
<dbReference type="GO" id="GO:0007095">
    <property type="term" value="P:mitotic G2 DNA damage checkpoint signaling"/>
    <property type="evidence" value="ECO:0007669"/>
    <property type="project" value="InterPro"/>
</dbReference>
<evidence type="ECO:0000256" key="7">
    <source>
        <dbReference type="ARBA" id="ARBA00023306"/>
    </source>
</evidence>
<evidence type="ECO:0000259" key="12">
    <source>
        <dbReference type="PROSITE" id="PS50006"/>
    </source>
</evidence>
<dbReference type="STRING" id="4533.J3N3K4"/>
<dbReference type="GO" id="GO:0000724">
    <property type="term" value="P:double-strand break repair via homologous recombination"/>
    <property type="evidence" value="ECO:0007669"/>
    <property type="project" value="TreeGrafter"/>
</dbReference>
<comment type="similarity">
    <text evidence="8">Belongs to the Nibrin family.</text>
</comment>
<dbReference type="HOGENOM" id="CLU_036857_0_0_1"/>
<feature type="domain" description="FHA" evidence="12">
    <location>
        <begin position="25"/>
        <end position="87"/>
    </location>
</feature>
<dbReference type="InterPro" id="IPR013908">
    <property type="entry name" value="Nibrin_C"/>
</dbReference>
<dbReference type="CDD" id="cd22667">
    <property type="entry name" value="FHA_NBN"/>
    <property type="match status" value="1"/>
</dbReference>
<dbReference type="SUPFAM" id="SSF49879">
    <property type="entry name" value="SMAD/FHA domain"/>
    <property type="match status" value="1"/>
</dbReference>
<dbReference type="FunFam" id="2.60.200.20:FF:000051">
    <property type="entry name" value="Nijmegen breakage syndrome 1 protein"/>
    <property type="match status" value="1"/>
</dbReference>
<protein>
    <recommendedName>
        <fullName evidence="10">Nibrin homolog</fullName>
    </recommendedName>
    <alternativeName>
        <fullName evidence="11">Nijmegen breakage syndrome 1 protein</fullName>
    </alternativeName>
</protein>
<dbReference type="AlphaFoldDB" id="J3N3K4"/>
<evidence type="ECO:0000256" key="2">
    <source>
        <dbReference type="ARBA" id="ARBA00004286"/>
    </source>
</evidence>
<evidence type="ECO:0000256" key="1">
    <source>
        <dbReference type="ARBA" id="ARBA00004123"/>
    </source>
</evidence>
<keyword evidence="6" id="KW-0539">Nucleus</keyword>
<evidence type="ECO:0000256" key="10">
    <source>
        <dbReference type="ARBA" id="ARBA00074259"/>
    </source>
</evidence>
<dbReference type="EnsemblPlants" id="OB10G21020.1">
    <property type="protein sequence ID" value="OB10G21020.1"/>
    <property type="gene ID" value="OB10G21020"/>
</dbReference>
<keyword evidence="4" id="KW-0227">DNA damage</keyword>
<dbReference type="PANTHER" id="PTHR12162:SF0">
    <property type="entry name" value="NIBRIN"/>
    <property type="match status" value="1"/>
</dbReference>
<dbReference type="PANTHER" id="PTHR12162">
    <property type="entry name" value="NIBRIN-RELATED"/>
    <property type="match status" value="1"/>
</dbReference>
<evidence type="ECO:0000313" key="13">
    <source>
        <dbReference type="EnsemblPlants" id="OB10G21020.1"/>
    </source>
</evidence>
<accession>J3N3K4</accession>
<dbReference type="PROSITE" id="PS50006">
    <property type="entry name" value="FHA_DOMAIN"/>
    <property type="match status" value="1"/>
</dbReference>
<dbReference type="FunFam" id="3.40.50.10190:FF:000075">
    <property type="entry name" value="Nijmegen breakage syndrome 1 protein"/>
    <property type="match status" value="1"/>
</dbReference>
<dbReference type="GO" id="GO:0030870">
    <property type="term" value="C:Mre11 complex"/>
    <property type="evidence" value="ECO:0007669"/>
    <property type="project" value="InterPro"/>
</dbReference>
<keyword evidence="7" id="KW-0131">Cell cycle</keyword>
<keyword evidence="5" id="KW-0234">DNA repair</keyword>
<reference evidence="13" key="2">
    <citation type="submission" date="2013-04" db="UniProtKB">
        <authorList>
            <consortium name="EnsemblPlants"/>
        </authorList>
    </citation>
    <scope>IDENTIFICATION</scope>
</reference>
<gene>
    <name evidence="13" type="primary">LOC102699436</name>
</gene>
<keyword evidence="3" id="KW-0158">Chromosome</keyword>
<dbReference type="Proteomes" id="UP000006038">
    <property type="component" value="Chromosome 10"/>
</dbReference>
<dbReference type="SMART" id="SM01348">
    <property type="entry name" value="Nbs1_C"/>
    <property type="match status" value="1"/>
</dbReference>
<dbReference type="InterPro" id="IPR036420">
    <property type="entry name" value="BRCT_dom_sf"/>
</dbReference>
<evidence type="ECO:0000313" key="14">
    <source>
        <dbReference type="Proteomes" id="UP000006038"/>
    </source>
</evidence>
<keyword evidence="14" id="KW-1185">Reference proteome</keyword>
<evidence type="ECO:0000256" key="4">
    <source>
        <dbReference type="ARBA" id="ARBA00022763"/>
    </source>
</evidence>
<dbReference type="GeneID" id="102699436"/>
<comment type="subunit">
    <text evidence="9">Component of the MRN complex composed of two heterodimers RAD50 and MRE11 associated with a single NBS1.</text>
</comment>
<dbReference type="InterPro" id="IPR000253">
    <property type="entry name" value="FHA_dom"/>
</dbReference>
<dbReference type="Gramene" id="OB10G21020.1">
    <property type="protein sequence ID" value="OB10G21020.1"/>
    <property type="gene ID" value="OB10G21020"/>
</dbReference>
<dbReference type="GO" id="GO:0005694">
    <property type="term" value="C:chromosome"/>
    <property type="evidence" value="ECO:0007669"/>
    <property type="project" value="UniProtKB-SubCell"/>
</dbReference>
<comment type="subcellular location">
    <subcellularLocation>
        <location evidence="2">Chromosome</location>
    </subcellularLocation>
    <subcellularLocation>
        <location evidence="1">Nucleus</location>
    </subcellularLocation>
</comment>
<dbReference type="SMART" id="SM00240">
    <property type="entry name" value="FHA"/>
    <property type="match status" value="1"/>
</dbReference>
<dbReference type="KEGG" id="obr:102699436"/>
<organism evidence="13">
    <name type="scientific">Oryza brachyantha</name>
    <name type="common">malo sina</name>
    <dbReference type="NCBI Taxonomy" id="4533"/>
    <lineage>
        <taxon>Eukaryota</taxon>
        <taxon>Viridiplantae</taxon>
        <taxon>Streptophyta</taxon>
        <taxon>Embryophyta</taxon>
        <taxon>Tracheophyta</taxon>
        <taxon>Spermatophyta</taxon>
        <taxon>Magnoliopsida</taxon>
        <taxon>Liliopsida</taxon>
        <taxon>Poales</taxon>
        <taxon>Poaceae</taxon>
        <taxon>BOP clade</taxon>
        <taxon>Oryzoideae</taxon>
        <taxon>Oryzeae</taxon>
        <taxon>Oryzinae</taxon>
        <taxon>Oryza</taxon>
    </lineage>
</organism>
<reference evidence="13" key="1">
    <citation type="journal article" date="2013" name="Nat. Commun.">
        <title>Whole-genome sequencing of Oryza brachyantha reveals mechanisms underlying Oryza genome evolution.</title>
        <authorList>
            <person name="Chen J."/>
            <person name="Huang Q."/>
            <person name="Gao D."/>
            <person name="Wang J."/>
            <person name="Lang Y."/>
            <person name="Liu T."/>
            <person name="Li B."/>
            <person name="Bai Z."/>
            <person name="Luis Goicoechea J."/>
            <person name="Liang C."/>
            <person name="Chen C."/>
            <person name="Zhang W."/>
            <person name="Sun S."/>
            <person name="Liao Y."/>
            <person name="Zhang X."/>
            <person name="Yang L."/>
            <person name="Song C."/>
            <person name="Wang M."/>
            <person name="Shi J."/>
            <person name="Liu G."/>
            <person name="Liu J."/>
            <person name="Zhou H."/>
            <person name="Zhou W."/>
            <person name="Yu Q."/>
            <person name="An N."/>
            <person name="Chen Y."/>
            <person name="Cai Q."/>
            <person name="Wang B."/>
            <person name="Liu B."/>
            <person name="Min J."/>
            <person name="Huang Y."/>
            <person name="Wu H."/>
            <person name="Li Z."/>
            <person name="Zhang Y."/>
            <person name="Yin Y."/>
            <person name="Song W."/>
            <person name="Jiang J."/>
            <person name="Jackson S.A."/>
            <person name="Wing R.A."/>
            <person name="Wang J."/>
            <person name="Chen M."/>
        </authorList>
    </citation>
    <scope>NUCLEOTIDE SEQUENCE [LARGE SCALE GENOMIC DNA]</scope>
    <source>
        <strain evidence="13">cv. IRGC 101232</strain>
    </source>
</reference>
<evidence type="ECO:0000256" key="8">
    <source>
        <dbReference type="ARBA" id="ARBA00044757"/>
    </source>
</evidence>
<dbReference type="Gene3D" id="2.60.200.20">
    <property type="match status" value="1"/>
</dbReference>
<dbReference type="Pfam" id="PF00498">
    <property type="entry name" value="FHA"/>
    <property type="match status" value="1"/>
</dbReference>
<dbReference type="InterPro" id="IPR008984">
    <property type="entry name" value="SMAD_FHA_dom_sf"/>
</dbReference>